<evidence type="ECO:0000313" key="2">
    <source>
        <dbReference type="EMBL" id="OAN24900.1"/>
    </source>
</evidence>
<name>A0A178L5V6_9PSED</name>
<sequence length="596" mass="65170">MAEYWQEGPQALRGSDYYRVPIARLAVAGVAAFHRLFLLIWQVRPLDLQPRFPLDDDAARGAYLGWLITSGSREYAALRELDDFWAELSGPASLPATAWSGGVSRLILALIQLRDDLGLSTRLEDEQAQRAALAWFFFGGGFRELAPGCLEIPFWQKTFLLDAAAIEDTRFARLLHGTRGDLQQAFDLTTAPGRTGYRQWLSSNGRQETALDALLGANRLAWPARSGSELQPFGVNLIGYAYGELGIGEDLRMAARALEAAGIPFVILNVSPGVDEGDRSVAAWVATAPRYRYNLFCLTALEHARVYLEQGSGLLAGRYTIGYWPWELQRWPAAWAHSFALVDEVWASSRYTETALSAIAAVPVCLMPMAVQVAPPEPRDLLRRRFDLVPGRYYFVFSFDGGSSFRRKNPVAVISAFQAAFAREDQTVGLVVKCMRADKEPAAWMQLQALAAADERIVLIDQVLAKGDVLALYAACDCFVSLHRAEGFGRGIAEALLLGLDVVASAAGGNQDFCTGVAGVELIPCAVVATGAADYLEGADNFWGEPSQPDAVQALRNRASARAGIRERGATLGGFAPDTVGRRYAARLLELDQQRR</sequence>
<dbReference type="PANTHER" id="PTHR46656">
    <property type="entry name" value="PUTATIVE-RELATED"/>
    <property type="match status" value="1"/>
</dbReference>
<dbReference type="Proteomes" id="UP000078356">
    <property type="component" value="Unassembled WGS sequence"/>
</dbReference>
<dbReference type="SUPFAM" id="SSF53756">
    <property type="entry name" value="UDP-Glycosyltransferase/glycogen phosphorylase"/>
    <property type="match status" value="1"/>
</dbReference>
<comment type="caution">
    <text evidence="2">The sequence shown here is derived from an EMBL/GenBank/DDBJ whole genome shotgun (WGS) entry which is preliminary data.</text>
</comment>
<evidence type="ECO:0000256" key="1">
    <source>
        <dbReference type="SAM" id="Phobius"/>
    </source>
</evidence>
<organism evidence="2 3">
    <name type="scientific">Pseudomonas oryzihabitans</name>
    <dbReference type="NCBI Taxonomy" id="47885"/>
    <lineage>
        <taxon>Bacteria</taxon>
        <taxon>Pseudomonadati</taxon>
        <taxon>Pseudomonadota</taxon>
        <taxon>Gammaproteobacteria</taxon>
        <taxon>Pseudomonadales</taxon>
        <taxon>Pseudomonadaceae</taxon>
        <taxon>Pseudomonas</taxon>
    </lineage>
</organism>
<proteinExistence type="predicted"/>
<gene>
    <name evidence="2" type="ORF">A4V15_07545</name>
</gene>
<evidence type="ECO:0000313" key="3">
    <source>
        <dbReference type="Proteomes" id="UP000078356"/>
    </source>
</evidence>
<dbReference type="EMBL" id="LWCR01000056">
    <property type="protein sequence ID" value="OAN24900.1"/>
    <property type="molecule type" value="Genomic_DNA"/>
</dbReference>
<dbReference type="Pfam" id="PF13692">
    <property type="entry name" value="Glyco_trans_1_4"/>
    <property type="match status" value="1"/>
</dbReference>
<dbReference type="OrthoDB" id="9801954at2"/>
<dbReference type="Gene3D" id="3.40.50.2000">
    <property type="entry name" value="Glycogen Phosphorylase B"/>
    <property type="match status" value="1"/>
</dbReference>
<dbReference type="RefSeq" id="WP_064309158.1">
    <property type="nucleotide sequence ID" value="NZ_LWCR01000056.1"/>
</dbReference>
<reference evidence="2 3" key="1">
    <citation type="submission" date="2016-04" db="EMBL/GenBank/DDBJ databases">
        <title>Draft Genome Sequences of Staphylococcus capitis Strain H36, S. capitis Strain H65, S. cohnii Strain H62, S. hominis Strain H69, Mycobacterium iranicum Strain H39, Plantibacter sp. Strain H53, Pseudomonas oryzihabitans Strain H72, and Microbacterium sp. Strain H83, isolated from residential settings.</title>
        <authorList>
            <person name="Lymperopoulou D."/>
            <person name="Adams R.I."/>
            <person name="Lindow S."/>
            <person name="Coil D.A."/>
            <person name="Jospin G."/>
            <person name="Eisen J.A."/>
        </authorList>
    </citation>
    <scope>NUCLEOTIDE SEQUENCE [LARGE SCALE GENOMIC DNA]</scope>
    <source>
        <strain evidence="2 3">H72</strain>
    </source>
</reference>
<protein>
    <submittedName>
        <fullName evidence="2">Uncharacterized protein</fullName>
    </submittedName>
</protein>
<feature type="transmembrane region" description="Helical" evidence="1">
    <location>
        <begin position="21"/>
        <end position="41"/>
    </location>
</feature>
<keyword evidence="1" id="KW-0812">Transmembrane</keyword>
<dbReference type="AlphaFoldDB" id="A0A178L5V6"/>
<keyword evidence="1" id="KW-1133">Transmembrane helix</keyword>
<accession>A0A178L5V6</accession>
<dbReference type="CDD" id="cd01635">
    <property type="entry name" value="Glycosyltransferase_GTB-type"/>
    <property type="match status" value="1"/>
</dbReference>
<keyword evidence="1" id="KW-0472">Membrane</keyword>
<dbReference type="PANTHER" id="PTHR46656:SF3">
    <property type="entry name" value="PUTATIVE-RELATED"/>
    <property type="match status" value="1"/>
</dbReference>